<dbReference type="NCBIfam" id="TIGR00149">
    <property type="entry name" value="TIGR00149_YjbQ"/>
    <property type="match status" value="1"/>
</dbReference>
<organism evidence="2 3">
    <name type="scientific">Enterococcus faecium 10/96A</name>
    <dbReference type="NCBI Taxonomy" id="1391465"/>
    <lineage>
        <taxon>Bacteria</taxon>
        <taxon>Bacillati</taxon>
        <taxon>Bacillota</taxon>
        <taxon>Bacilli</taxon>
        <taxon>Lactobacillales</taxon>
        <taxon>Enterococcaceae</taxon>
        <taxon>Enterococcus</taxon>
    </lineage>
</organism>
<gene>
    <name evidence="2" type="ORF">O991_02958</name>
</gene>
<dbReference type="Proteomes" id="UP000017126">
    <property type="component" value="Unassembled WGS sequence"/>
</dbReference>
<comment type="similarity">
    <text evidence="1">Belongs to the UPF0047 family.</text>
</comment>
<reference evidence="2 3" key="1">
    <citation type="submission" date="2013-09" db="EMBL/GenBank/DDBJ databases">
        <title>The Genome Sequence of Enterococcus faecium 10/96A.</title>
        <authorList>
            <consortium name="The Broad Institute Genome Sequencing Platform"/>
            <consortium name="The Broad Institute Genome Sequencing Center for Infectious Disease"/>
            <person name="Earl A.M."/>
            <person name="Gilmore M.S."/>
            <person name="Lebreton F."/>
            <person name="Courvalin P."/>
            <person name="Walker B."/>
            <person name="Young S.K."/>
            <person name="Zeng Q."/>
            <person name="Gargeya S."/>
            <person name="Fitzgerald M."/>
            <person name="Haas B."/>
            <person name="Abouelleil A."/>
            <person name="Alvarado L."/>
            <person name="Arachchi H.M."/>
            <person name="Berlin A.M."/>
            <person name="Chapman S.B."/>
            <person name="Dewar J."/>
            <person name="Goldberg J."/>
            <person name="Griggs A."/>
            <person name="Gujja S."/>
            <person name="Hansen M."/>
            <person name="Howarth C."/>
            <person name="Imamovic A."/>
            <person name="Larimer J."/>
            <person name="McCowan C."/>
            <person name="Murphy C."/>
            <person name="Neiman D."/>
            <person name="Pearson M."/>
            <person name="Priest M."/>
            <person name="Roberts A."/>
            <person name="Saif S."/>
            <person name="Shea T."/>
            <person name="Sisk P."/>
            <person name="Sykes S."/>
            <person name="Wortman J."/>
            <person name="Nusbaum C."/>
            <person name="Birren B."/>
        </authorList>
    </citation>
    <scope>NUCLEOTIDE SEQUENCE [LARGE SCALE GENOMIC DNA]</scope>
    <source>
        <strain evidence="2 3">10/96A</strain>
    </source>
</reference>
<dbReference type="PANTHER" id="PTHR30615">
    <property type="entry name" value="UNCHARACTERIZED PROTEIN YJBQ-RELATED"/>
    <property type="match status" value="1"/>
</dbReference>
<protein>
    <submittedName>
        <fullName evidence="2">Secondary thiamine-phosphate synthase enzyme</fullName>
    </submittedName>
</protein>
<sequence length="148" mass="16613">MTNEVKTLYIEEIQLRTNKYNQYIILTSDIEKIIEKSGILHGMVTILTKHTTTGIAVNEALECLVSDLDQMLARIIPENHPYVHARMLNDYGSTAGNPTGHLKAHLTGNHCHFPIVDGNLYKGGAQDIFFCEFDGPSQRTVLVMVEEK</sequence>
<evidence type="ECO:0000256" key="1">
    <source>
        <dbReference type="ARBA" id="ARBA00005534"/>
    </source>
</evidence>
<dbReference type="PANTHER" id="PTHR30615:SF8">
    <property type="entry name" value="UPF0047 PROTEIN C4A8.02C"/>
    <property type="match status" value="1"/>
</dbReference>
<dbReference type="PIRSF" id="PIRSF004681">
    <property type="entry name" value="UCP004681"/>
    <property type="match status" value="1"/>
</dbReference>
<evidence type="ECO:0000313" key="3">
    <source>
        <dbReference type="Proteomes" id="UP000017126"/>
    </source>
</evidence>
<dbReference type="InterPro" id="IPR001602">
    <property type="entry name" value="UPF0047_YjbQ-like"/>
</dbReference>
<dbReference type="InterPro" id="IPR035917">
    <property type="entry name" value="YjbQ-like_sf"/>
</dbReference>
<dbReference type="AlphaFoldDB" id="A0AAV3KZX3"/>
<dbReference type="EMBL" id="AXOL01000081">
    <property type="protein sequence ID" value="ERT46951.1"/>
    <property type="molecule type" value="Genomic_DNA"/>
</dbReference>
<dbReference type="Pfam" id="PF01894">
    <property type="entry name" value="YjbQ"/>
    <property type="match status" value="1"/>
</dbReference>
<evidence type="ECO:0000313" key="2">
    <source>
        <dbReference type="EMBL" id="ERT46951.1"/>
    </source>
</evidence>
<name>A0AAV3KZX3_ENTFC</name>
<proteinExistence type="inferred from homology"/>
<dbReference type="Gene3D" id="2.60.120.460">
    <property type="entry name" value="YjbQ-like"/>
    <property type="match status" value="1"/>
</dbReference>
<accession>A0AAV3KZX3</accession>
<comment type="caution">
    <text evidence="2">The sequence shown here is derived from an EMBL/GenBank/DDBJ whole genome shotgun (WGS) entry which is preliminary data.</text>
</comment>
<dbReference type="SUPFAM" id="SSF111038">
    <property type="entry name" value="YjbQ-like"/>
    <property type="match status" value="1"/>
</dbReference>